<name>A0ABQ9IE30_9NEOP</name>
<comment type="cofactor">
    <cofactor evidence="1">
        <name>a divalent metal cation</name>
        <dbReference type="ChEBI" id="CHEBI:60240"/>
    </cofactor>
</comment>
<evidence type="ECO:0000313" key="5">
    <source>
        <dbReference type="Proteomes" id="UP001159363"/>
    </source>
</evidence>
<evidence type="ECO:0000256" key="1">
    <source>
        <dbReference type="ARBA" id="ARBA00001968"/>
    </source>
</evidence>
<dbReference type="Pfam" id="PF13359">
    <property type="entry name" value="DDE_Tnp_4"/>
    <property type="match status" value="1"/>
</dbReference>
<dbReference type="InterPro" id="IPR027806">
    <property type="entry name" value="HARBI1_dom"/>
</dbReference>
<organism evidence="4 5">
    <name type="scientific">Dryococelus australis</name>
    <dbReference type="NCBI Taxonomy" id="614101"/>
    <lineage>
        <taxon>Eukaryota</taxon>
        <taxon>Metazoa</taxon>
        <taxon>Ecdysozoa</taxon>
        <taxon>Arthropoda</taxon>
        <taxon>Hexapoda</taxon>
        <taxon>Insecta</taxon>
        <taxon>Pterygota</taxon>
        <taxon>Neoptera</taxon>
        <taxon>Polyneoptera</taxon>
        <taxon>Phasmatodea</taxon>
        <taxon>Verophasmatodea</taxon>
        <taxon>Anareolatae</taxon>
        <taxon>Phasmatidae</taxon>
        <taxon>Eurycanthinae</taxon>
        <taxon>Dryococelus</taxon>
    </lineage>
</organism>
<evidence type="ECO:0000313" key="4">
    <source>
        <dbReference type="EMBL" id="KAJ8894727.1"/>
    </source>
</evidence>
<evidence type="ECO:0000256" key="2">
    <source>
        <dbReference type="ARBA" id="ARBA00022723"/>
    </source>
</evidence>
<feature type="domain" description="DDE Tnp4" evidence="3">
    <location>
        <begin position="3"/>
        <end position="135"/>
    </location>
</feature>
<sequence>MFSMVLMEIVDANYKFVTIDVGSMGRFSNGSILAKKLNEQTLQLPPPRSLPAFENTFPYVSVGYEAFPLSEHLTWPYPKKRVAGNIVFNYRLSRARQPVGCAFGILASRFRVFRKCLEIKVDSVDNVVRAACVFHKYLRNNPACGSNMDDNIEVMAANQLLPATRNKTKSTSSAFAVRRKFTEYFDTFPSLKREQKCAPWVDGRWCSASHNSSVDTFTKCNITRCGLWKTDSCDTAPRRAKGRSPIRANIWCQYSTDIANIILIVQEIIRPQFETDVQRYGLYRHDVAQALLTHYTPSTAHVLEPSLHVSISVRRQAQRAIPDSSNDVYPGLQASTVKVLWLGITGQRYYDGFIGLCRLQSTRLNKHTHSERGPPTAPTTAHSGLRWQLLALVAGKCKELSPDRDAWSIIKGILDVCHTTFILLNHVAKQNKATRVIQACYYILNSIDDQLRKQLGKVRAAENVTFCYVTSGILVKTTEVEGKWLLRRTIKWIGSASRRSGVFNAGTSCSRGQFSDLEGGSFYHETIANLVYRLYNLVYLKHASINTYVVSIFSPKPPVYRLYNLVYLKHASINTYVVSIFSPKPPVYRLYNLVYLKHASINTYVVSIFSPKPPVYRLYNLVYLKHASINTYVVSIFSPKPPVYRLYNLVYLKHASINTYVVSIFSPKPPVYRLYNLVYLKHASINTYVVSIFSPKPPVYRLYNLVYLKHASINTYVASIFSPKAQTSLEWNSQPDVAQEHKIKIFTSERRAAMCCFAQLIDHCERTAVPGWSGALARIDKLTILKDYYGGLGNLDAADFLGVQSRSARGEEGVVEVQTRSWRVTRNWGRLEEGAAPWVKFLITAGGWGVELVVLGGGPASRTLARGWLGVGVHGECVFTLGGRANYAPVFLAARRRFQTSAPLSMILSNYILKDERGIGNASFAQSDHSTSFKLPNVLIRGPFASTERADYRREEDSFSPTSSLSWSGIGAVFKVQRLCSTSEAMQGQETISNCFVHSGDAAIDAHASVALSVRLLLYHVASETAPALLPGRSMVLAQPPCPDKWHRICIRHARSPNPLPSPHPAPSHTTFKSVGEQLLLEHCTRLCHLRAFVIAVHD</sequence>
<keyword evidence="2" id="KW-0479">Metal-binding</keyword>
<reference evidence="4 5" key="1">
    <citation type="submission" date="2023-02" db="EMBL/GenBank/DDBJ databases">
        <title>LHISI_Scaffold_Assembly.</title>
        <authorList>
            <person name="Stuart O.P."/>
            <person name="Cleave R."/>
            <person name="Magrath M.J.L."/>
            <person name="Mikheyev A.S."/>
        </authorList>
    </citation>
    <scope>NUCLEOTIDE SEQUENCE [LARGE SCALE GENOMIC DNA]</scope>
    <source>
        <strain evidence="4">Daus_M_001</strain>
        <tissue evidence="4">Leg muscle</tissue>
    </source>
</reference>
<protein>
    <recommendedName>
        <fullName evidence="3">DDE Tnp4 domain-containing protein</fullName>
    </recommendedName>
</protein>
<evidence type="ECO:0000259" key="3">
    <source>
        <dbReference type="Pfam" id="PF13359"/>
    </source>
</evidence>
<keyword evidence="5" id="KW-1185">Reference proteome</keyword>
<dbReference type="EMBL" id="JARBHB010000001">
    <property type="protein sequence ID" value="KAJ8894727.1"/>
    <property type="molecule type" value="Genomic_DNA"/>
</dbReference>
<dbReference type="Proteomes" id="UP001159363">
    <property type="component" value="Chromosome 1"/>
</dbReference>
<comment type="caution">
    <text evidence="4">The sequence shown here is derived from an EMBL/GenBank/DDBJ whole genome shotgun (WGS) entry which is preliminary data.</text>
</comment>
<gene>
    <name evidence="4" type="ORF">PR048_000034</name>
</gene>
<proteinExistence type="predicted"/>
<accession>A0ABQ9IE30</accession>